<sequence length="164" mass="17951">MAIRRWLSVVLGVLLVLVLGIIALAGSCAYLVRKQVQVRQAASVGDYEQEAAAIMKRFDGIPPLVVQGPFGPTISSKALVARQKRGGAISNLHILVFSIHDGKLVRLTLPMWLLRMSPDGRMDINRDEVGLDNVRLSIEDLEAAGPGPLFVRKTDDSRVLVWAE</sequence>
<dbReference type="RefSeq" id="WP_110174112.1">
    <property type="nucleotide sequence ID" value="NZ_CP015136.1"/>
</dbReference>
<dbReference type="AlphaFoldDB" id="A0A143PWP0"/>
<keyword evidence="1" id="KW-0472">Membrane</keyword>
<evidence type="ECO:0000313" key="3">
    <source>
        <dbReference type="Proteomes" id="UP000076079"/>
    </source>
</evidence>
<dbReference type="EMBL" id="CP015136">
    <property type="protein sequence ID" value="AMY12676.1"/>
    <property type="molecule type" value="Genomic_DNA"/>
</dbReference>
<keyword evidence="3" id="KW-1185">Reference proteome</keyword>
<reference evidence="2 3" key="1">
    <citation type="journal article" date="2016" name="Genome Announc.">
        <title>First Complete Genome Sequence of a Subdivision 6 Acidobacterium Strain.</title>
        <authorList>
            <person name="Huang S."/>
            <person name="Vieira S."/>
            <person name="Bunk B."/>
            <person name="Riedel T."/>
            <person name="Sproer C."/>
            <person name="Overmann J."/>
        </authorList>
    </citation>
    <scope>NUCLEOTIDE SEQUENCE [LARGE SCALE GENOMIC DNA]</scope>
    <source>
        <strain evidence="3">DSM 100886 HEG_-6_39</strain>
    </source>
</reference>
<feature type="transmembrane region" description="Helical" evidence="1">
    <location>
        <begin position="6"/>
        <end position="32"/>
    </location>
</feature>
<evidence type="ECO:0000256" key="1">
    <source>
        <dbReference type="SAM" id="Phobius"/>
    </source>
</evidence>
<dbReference type="Proteomes" id="UP000076079">
    <property type="component" value="Chromosome"/>
</dbReference>
<keyword evidence="1" id="KW-1133">Transmembrane helix</keyword>
<accession>A0A143PWP0</accession>
<organism evidence="2 3">
    <name type="scientific">Luteitalea pratensis</name>
    <dbReference type="NCBI Taxonomy" id="1855912"/>
    <lineage>
        <taxon>Bacteria</taxon>
        <taxon>Pseudomonadati</taxon>
        <taxon>Acidobacteriota</taxon>
        <taxon>Vicinamibacteria</taxon>
        <taxon>Vicinamibacterales</taxon>
        <taxon>Vicinamibacteraceae</taxon>
        <taxon>Luteitalea</taxon>
    </lineage>
</organism>
<proteinExistence type="predicted"/>
<evidence type="ECO:0000313" key="2">
    <source>
        <dbReference type="EMBL" id="AMY12676.1"/>
    </source>
</evidence>
<gene>
    <name evidence="2" type="ORF">LuPra_05957</name>
</gene>
<keyword evidence="1" id="KW-0812">Transmembrane</keyword>
<dbReference type="KEGG" id="abac:LuPra_05957"/>
<protein>
    <submittedName>
        <fullName evidence="2">Uncharacterized protein</fullName>
    </submittedName>
</protein>
<name>A0A143PWP0_LUTPR</name>
<reference evidence="3" key="2">
    <citation type="submission" date="2016-04" db="EMBL/GenBank/DDBJ databases">
        <title>First Complete Genome Sequence of a Subdivision 6 Acidobacterium.</title>
        <authorList>
            <person name="Huang S."/>
            <person name="Vieira S."/>
            <person name="Bunk B."/>
            <person name="Riedel T."/>
            <person name="Sproeer C."/>
            <person name="Overmann J."/>
        </authorList>
    </citation>
    <scope>NUCLEOTIDE SEQUENCE [LARGE SCALE GENOMIC DNA]</scope>
    <source>
        <strain evidence="3">DSM 100886 HEG_-6_39</strain>
    </source>
</reference>
<dbReference type="PROSITE" id="PS51257">
    <property type="entry name" value="PROKAR_LIPOPROTEIN"/>
    <property type="match status" value="1"/>
</dbReference>
<dbReference type="STRING" id="1855912.LuPra_05957"/>